<reference evidence="1" key="1">
    <citation type="submission" date="2020-11" db="EMBL/GenBank/DDBJ databases">
        <title>Sequencing the genomes of 1000 actinobacteria strains.</title>
        <authorList>
            <person name="Klenk H.-P."/>
        </authorList>
    </citation>
    <scope>NUCLEOTIDE SEQUENCE</scope>
    <source>
        <strain evidence="1">DSM 45632</strain>
    </source>
</reference>
<dbReference type="Proteomes" id="UP000658613">
    <property type="component" value="Unassembled WGS sequence"/>
</dbReference>
<comment type="caution">
    <text evidence="1">The sequence shown here is derived from an EMBL/GenBank/DDBJ whole genome shotgun (WGS) entry which is preliminary data.</text>
</comment>
<organism evidence="1 2">
    <name type="scientific">Corynebacterium aquatimens</name>
    <dbReference type="NCBI Taxonomy" id="1190508"/>
    <lineage>
        <taxon>Bacteria</taxon>
        <taxon>Bacillati</taxon>
        <taxon>Actinomycetota</taxon>
        <taxon>Actinomycetes</taxon>
        <taxon>Mycobacteriales</taxon>
        <taxon>Corynebacteriaceae</taxon>
        <taxon>Corynebacterium</taxon>
    </lineage>
</organism>
<dbReference type="RefSeq" id="WP_196825413.1">
    <property type="nucleotide sequence ID" value="NZ_CP046980.1"/>
</dbReference>
<proteinExistence type="predicted"/>
<evidence type="ECO:0000313" key="1">
    <source>
        <dbReference type="EMBL" id="MBG6123138.1"/>
    </source>
</evidence>
<protein>
    <submittedName>
        <fullName evidence="1">Uncharacterized protein</fullName>
    </submittedName>
</protein>
<dbReference type="EMBL" id="JADOUE010000001">
    <property type="protein sequence ID" value="MBG6123138.1"/>
    <property type="molecule type" value="Genomic_DNA"/>
</dbReference>
<sequence length="74" mass="8367">MTAGFVPSNVRHWTLAEAVEARDRVAGKIEANGKSVKELRFRASEWSLSAEELNLLAEYERLERMVKFAKGESV</sequence>
<accession>A0A931E659</accession>
<keyword evidence="2" id="KW-1185">Reference proteome</keyword>
<dbReference type="AlphaFoldDB" id="A0A931E659"/>
<name>A0A931E659_9CORY</name>
<gene>
    <name evidence="1" type="ORF">IW254_002107</name>
</gene>
<evidence type="ECO:0000313" key="2">
    <source>
        <dbReference type="Proteomes" id="UP000658613"/>
    </source>
</evidence>